<evidence type="ECO:0000313" key="8">
    <source>
        <dbReference type="Proteomes" id="UP000753908"/>
    </source>
</evidence>
<evidence type="ECO:0000256" key="2">
    <source>
        <dbReference type="ARBA" id="ARBA00022980"/>
    </source>
</evidence>
<dbReference type="InterPro" id="IPR036049">
    <property type="entry name" value="Ribosomal_uL29_sf"/>
</dbReference>
<dbReference type="HAMAP" id="MF_00374">
    <property type="entry name" value="Ribosomal_uL29"/>
    <property type="match status" value="1"/>
</dbReference>
<comment type="similarity">
    <text evidence="1 5">Belongs to the universal ribosomal protein uL29 family.</text>
</comment>
<dbReference type="Proteomes" id="UP000753908">
    <property type="component" value="Unassembled WGS sequence"/>
</dbReference>
<evidence type="ECO:0000256" key="1">
    <source>
        <dbReference type="ARBA" id="ARBA00009254"/>
    </source>
</evidence>
<dbReference type="InterPro" id="IPR001854">
    <property type="entry name" value="Ribosomal_uL29"/>
</dbReference>
<dbReference type="CDD" id="cd00427">
    <property type="entry name" value="Ribosomal_L29_HIP"/>
    <property type="match status" value="1"/>
</dbReference>
<reference evidence="7" key="2">
    <citation type="journal article" date="2022" name="Microbiol. Resour. Announc.">
        <title>Metagenome Sequencing to Explore Phylogenomics of Terrestrial Cyanobacteria.</title>
        <authorList>
            <person name="Ward R.D."/>
            <person name="Stajich J.E."/>
            <person name="Johansen J.R."/>
            <person name="Huntemann M."/>
            <person name="Clum A."/>
            <person name="Foster B."/>
            <person name="Foster B."/>
            <person name="Roux S."/>
            <person name="Palaniappan K."/>
            <person name="Varghese N."/>
            <person name="Mukherjee S."/>
            <person name="Reddy T.B.K."/>
            <person name="Daum C."/>
            <person name="Copeland A."/>
            <person name="Chen I.A."/>
            <person name="Ivanova N.N."/>
            <person name="Kyrpides N.C."/>
            <person name="Shapiro N."/>
            <person name="Eloe-Fadrosh E.A."/>
            <person name="Pietrasiak N."/>
        </authorList>
    </citation>
    <scope>NUCLEOTIDE SEQUENCE</scope>
    <source>
        <strain evidence="7">CPER-KK1</strain>
    </source>
</reference>
<dbReference type="InterPro" id="IPR050063">
    <property type="entry name" value="Ribosomal_protein_uL29"/>
</dbReference>
<accession>A0A951PQX4</accession>
<dbReference type="GO" id="GO:0022625">
    <property type="term" value="C:cytosolic large ribosomal subunit"/>
    <property type="evidence" value="ECO:0007669"/>
    <property type="project" value="TreeGrafter"/>
</dbReference>
<feature type="region of interest" description="Disordered" evidence="6">
    <location>
        <begin position="62"/>
        <end position="84"/>
    </location>
</feature>
<evidence type="ECO:0000256" key="6">
    <source>
        <dbReference type="SAM" id="MobiDB-lite"/>
    </source>
</evidence>
<gene>
    <name evidence="5 7" type="primary">rpmC</name>
    <name evidence="5" type="synonym">rpl29</name>
    <name evidence="7" type="ORF">KME25_26925</name>
</gene>
<sequence>MPLPKIEDARNLSDQELADAILAAKRELFDLRMQQATRRLEKSHLFKHTRHRISQLMTVERERQLATAAEPSATGAPQPDAQEE</sequence>
<dbReference type="Gene3D" id="1.10.287.310">
    <property type="match status" value="1"/>
</dbReference>
<evidence type="ECO:0000256" key="3">
    <source>
        <dbReference type="ARBA" id="ARBA00023274"/>
    </source>
</evidence>
<dbReference type="Pfam" id="PF00831">
    <property type="entry name" value="Ribosomal_L29"/>
    <property type="match status" value="1"/>
</dbReference>
<dbReference type="PANTHER" id="PTHR10916">
    <property type="entry name" value="60S RIBOSOMAL PROTEIN L35/50S RIBOSOMAL PROTEIN L29"/>
    <property type="match status" value="1"/>
</dbReference>
<evidence type="ECO:0000256" key="5">
    <source>
        <dbReference type="HAMAP-Rule" id="MF_00374"/>
    </source>
</evidence>
<organism evidence="7 8">
    <name type="scientific">Symplocastrum torsivum CPER-KK1</name>
    <dbReference type="NCBI Taxonomy" id="450513"/>
    <lineage>
        <taxon>Bacteria</taxon>
        <taxon>Bacillati</taxon>
        <taxon>Cyanobacteriota</taxon>
        <taxon>Cyanophyceae</taxon>
        <taxon>Oscillatoriophycideae</taxon>
        <taxon>Oscillatoriales</taxon>
        <taxon>Microcoleaceae</taxon>
        <taxon>Symplocastrum</taxon>
    </lineage>
</organism>
<evidence type="ECO:0000256" key="4">
    <source>
        <dbReference type="ARBA" id="ARBA00035204"/>
    </source>
</evidence>
<dbReference type="GO" id="GO:0003735">
    <property type="term" value="F:structural constituent of ribosome"/>
    <property type="evidence" value="ECO:0007669"/>
    <property type="project" value="InterPro"/>
</dbReference>
<dbReference type="SUPFAM" id="SSF46561">
    <property type="entry name" value="Ribosomal protein L29 (L29p)"/>
    <property type="match status" value="1"/>
</dbReference>
<dbReference type="NCBIfam" id="TIGR00012">
    <property type="entry name" value="L29"/>
    <property type="match status" value="1"/>
</dbReference>
<keyword evidence="3 5" id="KW-0687">Ribonucleoprotein</keyword>
<dbReference type="EMBL" id="JAHHIF010000053">
    <property type="protein sequence ID" value="MBW4548043.1"/>
    <property type="molecule type" value="Genomic_DNA"/>
</dbReference>
<evidence type="ECO:0000313" key="7">
    <source>
        <dbReference type="EMBL" id="MBW4548043.1"/>
    </source>
</evidence>
<reference evidence="7" key="1">
    <citation type="submission" date="2021-05" db="EMBL/GenBank/DDBJ databases">
        <authorList>
            <person name="Pietrasiak N."/>
            <person name="Ward R."/>
            <person name="Stajich J.E."/>
            <person name="Kurbessoian T."/>
        </authorList>
    </citation>
    <scope>NUCLEOTIDE SEQUENCE</scope>
    <source>
        <strain evidence="7">CPER-KK1</strain>
    </source>
</reference>
<dbReference type="PANTHER" id="PTHR10916:SF0">
    <property type="entry name" value="LARGE RIBOSOMAL SUBUNIT PROTEIN UL29C"/>
    <property type="match status" value="1"/>
</dbReference>
<dbReference type="AlphaFoldDB" id="A0A951PQX4"/>
<dbReference type="GO" id="GO:0006412">
    <property type="term" value="P:translation"/>
    <property type="evidence" value="ECO:0007669"/>
    <property type="project" value="UniProtKB-UniRule"/>
</dbReference>
<keyword evidence="2 5" id="KW-0689">Ribosomal protein</keyword>
<name>A0A951PQX4_9CYAN</name>
<protein>
    <recommendedName>
        <fullName evidence="4 5">Large ribosomal subunit protein uL29</fullName>
    </recommendedName>
</protein>
<proteinExistence type="inferred from homology"/>
<comment type="caution">
    <text evidence="7">The sequence shown here is derived from an EMBL/GenBank/DDBJ whole genome shotgun (WGS) entry which is preliminary data.</text>
</comment>